<sequence length="91" mass="10158">MNISPTGVAITDRFFEAIEILRSKKKLRGLQTLTRNHGLNYGNVAFIKSHRNTSVLKPEILAYLARDYGISCEWLLLGIGPVFKTVPAKNA</sequence>
<evidence type="ECO:0000313" key="2">
    <source>
        <dbReference type="Proteomes" id="UP000483362"/>
    </source>
</evidence>
<name>A0A6L5X913_9BACT</name>
<dbReference type="Proteomes" id="UP000483362">
    <property type="component" value="Unassembled WGS sequence"/>
</dbReference>
<comment type="caution">
    <text evidence="1">The sequence shown here is derived from an EMBL/GenBank/DDBJ whole genome shotgun (WGS) entry which is preliminary data.</text>
</comment>
<keyword evidence="2" id="KW-1185">Reference proteome</keyword>
<dbReference type="EMBL" id="VULT01000004">
    <property type="protein sequence ID" value="MSS16849.1"/>
    <property type="molecule type" value="Genomic_DNA"/>
</dbReference>
<accession>A0A6L5X913</accession>
<reference evidence="1 2" key="1">
    <citation type="submission" date="2019-08" db="EMBL/GenBank/DDBJ databases">
        <title>In-depth cultivation of the pig gut microbiome towards novel bacterial diversity and tailored functional studies.</title>
        <authorList>
            <person name="Wylensek D."/>
            <person name="Hitch T.C.A."/>
            <person name="Clavel T."/>
        </authorList>
    </citation>
    <scope>NUCLEOTIDE SEQUENCE [LARGE SCALE GENOMIC DNA]</scope>
    <source>
        <strain evidence="1 2">Oil-RF-744-WCA-WT-10</strain>
    </source>
</reference>
<protein>
    <recommendedName>
        <fullName evidence="3">HTH cro/C1-type domain-containing protein</fullName>
    </recommendedName>
</protein>
<dbReference type="AlphaFoldDB" id="A0A6L5X913"/>
<evidence type="ECO:0008006" key="3">
    <source>
        <dbReference type="Google" id="ProtNLM"/>
    </source>
</evidence>
<organism evidence="1 2">
    <name type="scientific">Sodaliphilus pleomorphus</name>
    <dbReference type="NCBI Taxonomy" id="2606626"/>
    <lineage>
        <taxon>Bacteria</taxon>
        <taxon>Pseudomonadati</taxon>
        <taxon>Bacteroidota</taxon>
        <taxon>Bacteroidia</taxon>
        <taxon>Bacteroidales</taxon>
        <taxon>Muribaculaceae</taxon>
        <taxon>Sodaliphilus</taxon>
    </lineage>
</organism>
<proteinExistence type="predicted"/>
<gene>
    <name evidence="1" type="ORF">FYJ29_03585</name>
</gene>
<evidence type="ECO:0000313" key="1">
    <source>
        <dbReference type="EMBL" id="MSS16849.1"/>
    </source>
</evidence>